<feature type="transmembrane region" description="Helical" evidence="6">
    <location>
        <begin position="133"/>
        <end position="156"/>
    </location>
</feature>
<feature type="domain" description="ABC transmembrane type-2" evidence="7">
    <location>
        <begin position="20"/>
        <end position="244"/>
    </location>
</feature>
<dbReference type="InterPro" id="IPR047817">
    <property type="entry name" value="ABC2_TM_bact-type"/>
</dbReference>
<dbReference type="InterPro" id="IPR000412">
    <property type="entry name" value="ABC_2_transport"/>
</dbReference>
<dbReference type="RefSeq" id="WP_379533983.1">
    <property type="nucleotide sequence ID" value="NZ_JBHSBI010000032.1"/>
</dbReference>
<evidence type="ECO:0000256" key="6">
    <source>
        <dbReference type="SAM" id="Phobius"/>
    </source>
</evidence>
<comment type="subcellular location">
    <subcellularLocation>
        <location evidence="1">Membrane</location>
        <topology evidence="1">Multi-pass membrane protein</topology>
    </subcellularLocation>
</comment>
<feature type="transmembrane region" description="Helical" evidence="6">
    <location>
        <begin position="223"/>
        <end position="241"/>
    </location>
</feature>
<evidence type="ECO:0000313" key="9">
    <source>
        <dbReference type="Proteomes" id="UP001595851"/>
    </source>
</evidence>
<keyword evidence="3 6" id="KW-1133">Transmembrane helix</keyword>
<feature type="transmembrane region" description="Helical" evidence="6">
    <location>
        <begin position="168"/>
        <end position="188"/>
    </location>
</feature>
<dbReference type="EMBL" id="JBHSBI010000032">
    <property type="protein sequence ID" value="MFC4014134.1"/>
    <property type="molecule type" value="Genomic_DNA"/>
</dbReference>
<accession>A0ABV8GMG8</accession>
<dbReference type="PIRSF" id="PIRSF006648">
    <property type="entry name" value="DrrB"/>
    <property type="match status" value="1"/>
</dbReference>
<evidence type="ECO:0000256" key="5">
    <source>
        <dbReference type="ARBA" id="ARBA00023251"/>
    </source>
</evidence>
<proteinExistence type="predicted"/>
<dbReference type="Pfam" id="PF12698">
    <property type="entry name" value="ABC2_membrane_3"/>
    <property type="match status" value="1"/>
</dbReference>
<dbReference type="PANTHER" id="PTHR43229">
    <property type="entry name" value="NODULATION PROTEIN J"/>
    <property type="match status" value="1"/>
</dbReference>
<dbReference type="InterPro" id="IPR013525">
    <property type="entry name" value="ABC2_TM"/>
</dbReference>
<feature type="transmembrane region" description="Helical" evidence="6">
    <location>
        <begin position="106"/>
        <end position="127"/>
    </location>
</feature>
<reference evidence="9" key="1">
    <citation type="journal article" date="2019" name="Int. J. Syst. Evol. Microbiol.">
        <title>The Global Catalogue of Microorganisms (GCM) 10K type strain sequencing project: providing services to taxonomists for standard genome sequencing and annotation.</title>
        <authorList>
            <consortium name="The Broad Institute Genomics Platform"/>
            <consortium name="The Broad Institute Genome Sequencing Center for Infectious Disease"/>
            <person name="Wu L."/>
            <person name="Ma J."/>
        </authorList>
    </citation>
    <scope>NUCLEOTIDE SEQUENCE [LARGE SCALE GENOMIC DNA]</scope>
    <source>
        <strain evidence="9">TBRC 1276</strain>
    </source>
</reference>
<feature type="transmembrane region" description="Helical" evidence="6">
    <location>
        <begin position="21"/>
        <end position="40"/>
    </location>
</feature>
<evidence type="ECO:0000259" key="7">
    <source>
        <dbReference type="PROSITE" id="PS51012"/>
    </source>
</evidence>
<comment type="caution">
    <text evidence="8">The sequence shown here is derived from an EMBL/GenBank/DDBJ whole genome shotgun (WGS) entry which is preliminary data.</text>
</comment>
<dbReference type="PROSITE" id="PS51012">
    <property type="entry name" value="ABC_TM2"/>
    <property type="match status" value="1"/>
</dbReference>
<protein>
    <submittedName>
        <fullName evidence="8">ABC transporter permease</fullName>
    </submittedName>
</protein>
<dbReference type="InterPro" id="IPR051784">
    <property type="entry name" value="Nod_factor_ABC_transporter"/>
</dbReference>
<name>A0ABV8GMG8_9ACTN</name>
<keyword evidence="4 6" id="KW-0472">Membrane</keyword>
<evidence type="ECO:0000256" key="2">
    <source>
        <dbReference type="ARBA" id="ARBA00022692"/>
    </source>
</evidence>
<evidence type="ECO:0000313" key="8">
    <source>
        <dbReference type="EMBL" id="MFC4014134.1"/>
    </source>
</evidence>
<dbReference type="PANTHER" id="PTHR43229:SF2">
    <property type="entry name" value="NODULATION PROTEIN J"/>
    <property type="match status" value="1"/>
</dbReference>
<sequence>MIRETGVLVGRNVRISLSRRSFFQLIVSPLVFFGGFHLVLNHLLSSRGVDFAQFLTPAIVMMAMGLAAVSTGFFIARDRSEGMLNRCRTLPINGLSILLARIATDALRCLVPIAAIVAVGYAIGFRFSGLPAAVGFVALAVAFALSFCLGAAALALRSDDPESIASALFLPMLPLLNLSTVFAPLSVFPDWLEPVIRINPYSATVDALRALADGQPVSLAPPLIWIAALWLVFGLAVSRAFRRA</sequence>
<evidence type="ECO:0000256" key="3">
    <source>
        <dbReference type="ARBA" id="ARBA00022989"/>
    </source>
</evidence>
<evidence type="ECO:0000256" key="1">
    <source>
        <dbReference type="ARBA" id="ARBA00004141"/>
    </source>
</evidence>
<evidence type="ECO:0000256" key="4">
    <source>
        <dbReference type="ARBA" id="ARBA00023136"/>
    </source>
</evidence>
<keyword evidence="9" id="KW-1185">Reference proteome</keyword>
<organism evidence="8 9">
    <name type="scientific">Nonomuraea purpurea</name>
    <dbReference type="NCBI Taxonomy" id="1849276"/>
    <lineage>
        <taxon>Bacteria</taxon>
        <taxon>Bacillati</taxon>
        <taxon>Actinomycetota</taxon>
        <taxon>Actinomycetes</taxon>
        <taxon>Streptosporangiales</taxon>
        <taxon>Streptosporangiaceae</taxon>
        <taxon>Nonomuraea</taxon>
    </lineage>
</organism>
<keyword evidence="2 6" id="KW-0812">Transmembrane</keyword>
<dbReference type="Proteomes" id="UP001595851">
    <property type="component" value="Unassembled WGS sequence"/>
</dbReference>
<keyword evidence="5" id="KW-0046">Antibiotic resistance</keyword>
<feature type="transmembrane region" description="Helical" evidence="6">
    <location>
        <begin position="52"/>
        <end position="76"/>
    </location>
</feature>
<gene>
    <name evidence="8" type="ORF">ACFOY2_43390</name>
</gene>